<name>A0A1R1NAW3_NEIME</name>
<evidence type="ECO:0000313" key="3">
    <source>
        <dbReference type="EMBL" id="RQJ66713.1"/>
    </source>
</evidence>
<evidence type="ECO:0000313" key="7">
    <source>
        <dbReference type="Proteomes" id="UP000283666"/>
    </source>
</evidence>
<dbReference type="EMBL" id="NWZY01000011">
    <property type="protein sequence ID" value="RQK79073.1"/>
    <property type="molecule type" value="Genomic_DNA"/>
</dbReference>
<evidence type="ECO:0000313" key="2">
    <source>
        <dbReference type="EMBL" id="RGB16634.1"/>
    </source>
</evidence>
<evidence type="ECO:0000313" key="1">
    <source>
        <dbReference type="EMBL" id="PBJ88991.1"/>
    </source>
</evidence>
<protein>
    <submittedName>
        <fullName evidence="4">Uncharacterized protein</fullName>
    </submittedName>
</protein>
<accession>A0A1R1NAW3</accession>
<dbReference type="Proteomes" id="UP000283829">
    <property type="component" value="Unassembled WGS sequence"/>
</dbReference>
<reference evidence="7 8" key="3">
    <citation type="submission" date="2017-09" db="EMBL/GenBank/DDBJ databases">
        <title>Phenotypic and genotypic characterization of Colombian isolates of Neisseria meningitidis recovered from invasive disease.</title>
        <authorList>
            <person name="Duarte C."/>
            <person name="Gabastou J.M."/>
            <person name="Moreno J."/>
        </authorList>
    </citation>
    <scope>NUCLEOTIDE SEQUENCE [LARGE SCALE GENOMIC DNA]</scope>
    <source>
        <strain evidence="4 7">INS-Nm1012</strain>
        <strain evidence="3 8">INS-Nm1124</strain>
    </source>
</reference>
<dbReference type="EMBL" id="NWXB01000009">
    <property type="protein sequence ID" value="RQJ66713.1"/>
    <property type="molecule type" value="Genomic_DNA"/>
</dbReference>
<dbReference type="Proteomes" id="UP000217930">
    <property type="component" value="Unassembled WGS sequence"/>
</dbReference>
<dbReference type="EMBL" id="NVYQ01000090">
    <property type="protein sequence ID" value="RGB16634.1"/>
    <property type="molecule type" value="Genomic_DNA"/>
</dbReference>
<proteinExistence type="predicted"/>
<evidence type="ECO:0000313" key="5">
    <source>
        <dbReference type="Proteomes" id="UP000217930"/>
    </source>
</evidence>
<dbReference type="Proteomes" id="UP000283666">
    <property type="component" value="Unassembled WGS sequence"/>
</dbReference>
<sequence length="60" mass="6939">MLFARKPAASRIGLSGLGGMFFKMLQFRTVCGRRIQIFPLDTDFQIWTLQNKHCWTGFLS</sequence>
<reference evidence="2 6" key="2">
    <citation type="submission" date="2017-08" db="EMBL/GenBank/DDBJ databases">
        <title>Meningococcal Conjunctivitis and Endemic Carriage at a Military Recruit Training Center.</title>
        <authorList>
            <person name="Bobb A.J."/>
            <person name="Galac M.R."/>
            <person name="Snesrud E."/>
            <person name="Clagett C.D."/>
        </authorList>
    </citation>
    <scope>NUCLEOTIDE SEQUENCE [LARGE SCALE GENOMIC DNA]</scope>
    <source>
        <strain evidence="2 6">MRSN431200</strain>
    </source>
</reference>
<gene>
    <name evidence="2" type="ORF">CIJ84_06295</name>
    <name evidence="1" type="ORF">CNQ34_01420</name>
    <name evidence="4" type="ORF">COH52_05250</name>
    <name evidence="3" type="ORF">COI09_06050</name>
</gene>
<dbReference type="EMBL" id="NTLY01000001">
    <property type="protein sequence ID" value="PBJ88991.1"/>
    <property type="molecule type" value="Genomic_DNA"/>
</dbReference>
<reference evidence="1" key="4">
    <citation type="submission" date="2017-09" db="EMBL/GenBank/DDBJ databases">
        <authorList>
            <person name="Kretz C."/>
            <person name="Retchless A."/>
            <person name="Wang X."/>
        </authorList>
    </citation>
    <scope>NUCLEOTIDE SEQUENCE</scope>
    <source>
        <strain evidence="1">M26503</strain>
    </source>
</reference>
<reference evidence="1 5" key="1">
    <citation type="journal article" date="2017" name="Clin. Infect. Dis.">
        <title>Increased Risk for Meningococcal Disease among Men who have Sex with Men in the United States, 2012-2015.</title>
        <authorList>
            <person name="Folaranmi T.A."/>
            <person name="Kretz C.B."/>
            <person name="Kamiya H."/>
            <person name="MacNeil J.R."/>
            <person name="Whaley M.J."/>
            <person name="Blain A."/>
            <person name="Antwi M."/>
            <person name="Dorsinville M."/>
            <person name="Pacilli M."/>
            <person name="Smith S."/>
            <person name="Civen R."/>
            <person name="Ngo V."/>
            <person name="Winter K."/>
            <person name="Harriman K."/>
            <person name="Wang X."/>
            <person name="Bowen V.B."/>
            <person name="Patel M."/>
            <person name="Martin S."/>
            <person name="Misegades L."/>
            <person name="Meyer S.A."/>
        </authorList>
    </citation>
    <scope>NUCLEOTIDE SEQUENCE [LARGE SCALE GENOMIC DNA]</scope>
    <source>
        <strain evidence="1 5">M26503</strain>
    </source>
</reference>
<dbReference type="Proteomes" id="UP000260504">
    <property type="component" value="Unassembled WGS sequence"/>
</dbReference>
<evidence type="ECO:0000313" key="4">
    <source>
        <dbReference type="EMBL" id="RQK79073.1"/>
    </source>
</evidence>
<dbReference type="AlphaFoldDB" id="A0A1R1NAW3"/>
<comment type="caution">
    <text evidence="4">The sequence shown here is derived from an EMBL/GenBank/DDBJ whole genome shotgun (WGS) entry which is preliminary data.</text>
</comment>
<organism evidence="4 7">
    <name type="scientific">Neisseria meningitidis</name>
    <dbReference type="NCBI Taxonomy" id="487"/>
    <lineage>
        <taxon>Bacteria</taxon>
        <taxon>Pseudomonadati</taxon>
        <taxon>Pseudomonadota</taxon>
        <taxon>Betaproteobacteria</taxon>
        <taxon>Neisseriales</taxon>
        <taxon>Neisseriaceae</taxon>
        <taxon>Neisseria</taxon>
    </lineage>
</organism>
<evidence type="ECO:0000313" key="8">
    <source>
        <dbReference type="Proteomes" id="UP000283829"/>
    </source>
</evidence>
<evidence type="ECO:0000313" key="6">
    <source>
        <dbReference type="Proteomes" id="UP000260504"/>
    </source>
</evidence>